<evidence type="ECO:0000259" key="2">
    <source>
        <dbReference type="Pfam" id="PF08787"/>
    </source>
</evidence>
<dbReference type="Pfam" id="PF08787">
    <property type="entry name" value="Alginate_lyase2"/>
    <property type="match status" value="1"/>
</dbReference>
<dbReference type="PANTHER" id="PTHR33681:SF4">
    <property type="entry name" value="OS12G0171100 PROTEIN"/>
    <property type="match status" value="1"/>
</dbReference>
<feature type="domain" description="Alginate lyase 2" evidence="2">
    <location>
        <begin position="37"/>
        <end position="215"/>
    </location>
</feature>
<accession>A0AAW2MN25</accession>
<proteinExistence type="predicted"/>
<reference evidence="3" key="1">
    <citation type="submission" date="2020-06" db="EMBL/GenBank/DDBJ databases">
        <authorList>
            <person name="Li T."/>
            <person name="Hu X."/>
            <person name="Zhang T."/>
            <person name="Song X."/>
            <person name="Zhang H."/>
            <person name="Dai N."/>
            <person name="Sheng W."/>
            <person name="Hou X."/>
            <person name="Wei L."/>
        </authorList>
    </citation>
    <scope>NUCLEOTIDE SEQUENCE</scope>
    <source>
        <strain evidence="3">KEN8</strain>
        <tissue evidence="3">Leaf</tissue>
    </source>
</reference>
<dbReference type="AlphaFoldDB" id="A0AAW2MN25"/>
<dbReference type="InterPro" id="IPR014895">
    <property type="entry name" value="Alginate_lyase_2"/>
</dbReference>
<feature type="chain" id="PRO_5043340744" evidence="1">
    <location>
        <begin position="22"/>
        <end position="430"/>
    </location>
</feature>
<comment type="caution">
    <text evidence="3">The sequence shown here is derived from an EMBL/GenBank/DDBJ whole genome shotgun (WGS) entry which is preliminary data.</text>
</comment>
<organism evidence="3">
    <name type="scientific">Sesamum calycinum</name>
    <dbReference type="NCBI Taxonomy" id="2727403"/>
    <lineage>
        <taxon>Eukaryota</taxon>
        <taxon>Viridiplantae</taxon>
        <taxon>Streptophyta</taxon>
        <taxon>Embryophyta</taxon>
        <taxon>Tracheophyta</taxon>
        <taxon>Spermatophyta</taxon>
        <taxon>Magnoliopsida</taxon>
        <taxon>eudicotyledons</taxon>
        <taxon>Gunneridae</taxon>
        <taxon>Pentapetalae</taxon>
        <taxon>asterids</taxon>
        <taxon>lamiids</taxon>
        <taxon>Lamiales</taxon>
        <taxon>Pedaliaceae</taxon>
        <taxon>Sesamum</taxon>
    </lineage>
</organism>
<reference evidence="3" key="2">
    <citation type="journal article" date="2024" name="Plant">
        <title>Genomic evolution and insights into agronomic trait innovations of Sesamum species.</title>
        <authorList>
            <person name="Miao H."/>
            <person name="Wang L."/>
            <person name="Qu L."/>
            <person name="Liu H."/>
            <person name="Sun Y."/>
            <person name="Le M."/>
            <person name="Wang Q."/>
            <person name="Wei S."/>
            <person name="Zheng Y."/>
            <person name="Lin W."/>
            <person name="Duan Y."/>
            <person name="Cao H."/>
            <person name="Xiong S."/>
            <person name="Wang X."/>
            <person name="Wei L."/>
            <person name="Li C."/>
            <person name="Ma Q."/>
            <person name="Ju M."/>
            <person name="Zhao R."/>
            <person name="Li G."/>
            <person name="Mu C."/>
            <person name="Tian Q."/>
            <person name="Mei H."/>
            <person name="Zhang T."/>
            <person name="Gao T."/>
            <person name="Zhang H."/>
        </authorList>
    </citation>
    <scope>NUCLEOTIDE SEQUENCE</scope>
    <source>
        <strain evidence="3">KEN8</strain>
    </source>
</reference>
<evidence type="ECO:0000256" key="1">
    <source>
        <dbReference type="SAM" id="SignalP"/>
    </source>
</evidence>
<protein>
    <submittedName>
        <fullName evidence="3">Citrate-binding protein</fullName>
    </submittedName>
</protein>
<feature type="signal peptide" evidence="1">
    <location>
        <begin position="1"/>
        <end position="21"/>
    </location>
</feature>
<dbReference type="PANTHER" id="PTHR33681">
    <property type="entry name" value="BINDING PROTEIN, PUTATIVE, EXPRESSED-RELATED"/>
    <property type="match status" value="1"/>
</dbReference>
<dbReference type="Gene3D" id="2.60.120.200">
    <property type="match status" value="1"/>
</dbReference>
<dbReference type="EMBL" id="JACGWM010000013">
    <property type="protein sequence ID" value="KAL0333017.1"/>
    <property type="molecule type" value="Genomic_DNA"/>
</dbReference>
<evidence type="ECO:0000313" key="3">
    <source>
        <dbReference type="EMBL" id="KAL0333017.1"/>
    </source>
</evidence>
<gene>
    <name evidence="3" type="ORF">Scaly_2203200</name>
</gene>
<dbReference type="SUPFAM" id="SSF49899">
    <property type="entry name" value="Concanavalin A-like lectins/glucanases"/>
    <property type="match status" value="1"/>
</dbReference>
<name>A0AAW2MN25_9LAMI</name>
<keyword evidence="1" id="KW-0732">Signal</keyword>
<sequence length="430" mass="48690">MSSRSIFVLVTFVVYKVVGWGTVDPTKGFISQHLNQSNLVIQRPYDVPEDERYSFKNGVHKLWVFKTDKPHTPTSKTNPRTEIRVRGNDYSSGVWQFEAFGYVPYGTSGVCIMQVFGSSPPQATTLMLRVYNGTLSYYRAPVVVPNIYGRWFKLNVVHDVEGRRVEVYIDGVLKYEAAGRGRGEAEGTSHYFKCGVYAQNDASYYMESRWKKIRVVTDVAMGLDHNPLIIHLNASPEQWFNRWRKVFGFEAMWTRATECEELIRTLWGGGTESLALGISTQVWGLSGARCAEARVVWTFLEKVLLKLGFHPNFISLVLMCVSTTSYSIMLSGQIFGYSHPKRGLRQWDTLSAYLFLFRVEALNHFISMTEANGKLRGVAVSRHGPRVSHLLFADDTLILCQATNEAMQCVGRVLSLFEKAPGLKVNLEKS</sequence>
<dbReference type="InterPro" id="IPR013320">
    <property type="entry name" value="ConA-like_dom_sf"/>
</dbReference>